<name>A0A2A4KAT4_HELVI</name>
<dbReference type="CDD" id="cd00742">
    <property type="entry name" value="FABP"/>
    <property type="match status" value="1"/>
</dbReference>
<dbReference type="SUPFAM" id="SSF50814">
    <property type="entry name" value="Lipocalins"/>
    <property type="match status" value="1"/>
</dbReference>
<evidence type="ECO:0000259" key="2">
    <source>
        <dbReference type="Pfam" id="PF00061"/>
    </source>
</evidence>
<sequence length="186" mass="21287">MHRGYQSYDLNPQALEKRTILLQPVCSREKVTQLYQDLTKDLLETTFAGKMTSIAGKYQHYKNEDIDDYFSAVGVPYMGRKMMSMSSPLMEISVDGDKMTIKNSSLLRTVENTFKLGEEYVENMPNAKIKSVTTMVNENQIETKSIVEDTGANCGRHYVFTDDECVITLTHEKAATPAKRYFRRVK</sequence>
<accession>A0A2A4KAT4</accession>
<feature type="domain" description="Lipocalin/cytosolic fatty-acid binding" evidence="2">
    <location>
        <begin position="55"/>
        <end position="141"/>
    </location>
</feature>
<gene>
    <name evidence="3" type="ORF">B5V51_12</name>
</gene>
<organism evidence="3">
    <name type="scientific">Heliothis virescens</name>
    <name type="common">Tobacco budworm moth</name>
    <dbReference type="NCBI Taxonomy" id="7102"/>
    <lineage>
        <taxon>Eukaryota</taxon>
        <taxon>Metazoa</taxon>
        <taxon>Ecdysozoa</taxon>
        <taxon>Arthropoda</taxon>
        <taxon>Hexapoda</taxon>
        <taxon>Insecta</taxon>
        <taxon>Pterygota</taxon>
        <taxon>Neoptera</taxon>
        <taxon>Endopterygota</taxon>
        <taxon>Lepidoptera</taxon>
        <taxon>Glossata</taxon>
        <taxon>Ditrysia</taxon>
        <taxon>Noctuoidea</taxon>
        <taxon>Noctuidae</taxon>
        <taxon>Heliothinae</taxon>
        <taxon>Heliothis</taxon>
    </lineage>
</organism>
<dbReference type="PANTHER" id="PTHR11955">
    <property type="entry name" value="FATTY ACID BINDING PROTEIN"/>
    <property type="match status" value="1"/>
</dbReference>
<dbReference type="Pfam" id="PF00061">
    <property type="entry name" value="Lipocalin"/>
    <property type="match status" value="1"/>
</dbReference>
<proteinExistence type="inferred from homology"/>
<comment type="similarity">
    <text evidence="1">Belongs to the calycin superfamily. Fatty-acid binding protein (FABP) family.</text>
</comment>
<protein>
    <recommendedName>
        <fullName evidence="2">Lipocalin/cytosolic fatty-acid binding domain-containing protein</fullName>
    </recommendedName>
</protein>
<dbReference type="STRING" id="7102.A0A2A4KAT4"/>
<reference evidence="3" key="1">
    <citation type="submission" date="2017-09" db="EMBL/GenBank/DDBJ databases">
        <title>Contemporary evolution of a Lepidopteran species, Heliothis virescens, in response to modern agricultural practices.</title>
        <authorList>
            <person name="Fritz M.L."/>
            <person name="Deyonke A.M."/>
            <person name="Papanicolaou A."/>
            <person name="Micinski S."/>
            <person name="Westbrook J."/>
            <person name="Gould F."/>
        </authorList>
    </citation>
    <scope>NUCLEOTIDE SEQUENCE [LARGE SCALE GENOMIC DNA]</scope>
    <source>
        <strain evidence="3">HvINT-</strain>
        <tissue evidence="3">Whole body</tissue>
    </source>
</reference>
<dbReference type="InterPro" id="IPR012674">
    <property type="entry name" value="Calycin"/>
</dbReference>
<dbReference type="InterPro" id="IPR000566">
    <property type="entry name" value="Lipocln_cytosolic_FA-bd_dom"/>
</dbReference>
<dbReference type="AlphaFoldDB" id="A0A2A4KAT4"/>
<dbReference type="EMBL" id="NWSH01000001">
    <property type="protein sequence ID" value="PCG81096.1"/>
    <property type="molecule type" value="Genomic_DNA"/>
</dbReference>
<dbReference type="InterPro" id="IPR031259">
    <property type="entry name" value="ILBP"/>
</dbReference>
<comment type="caution">
    <text evidence="3">The sequence shown here is derived from an EMBL/GenBank/DDBJ whole genome shotgun (WGS) entry which is preliminary data.</text>
</comment>
<evidence type="ECO:0000313" key="3">
    <source>
        <dbReference type="EMBL" id="PCG81096.1"/>
    </source>
</evidence>
<dbReference type="GO" id="GO:0008289">
    <property type="term" value="F:lipid binding"/>
    <property type="evidence" value="ECO:0007669"/>
    <property type="project" value="InterPro"/>
</dbReference>
<evidence type="ECO:0000256" key="1">
    <source>
        <dbReference type="ARBA" id="ARBA00008390"/>
    </source>
</evidence>
<dbReference type="Gene3D" id="2.40.128.20">
    <property type="match status" value="1"/>
</dbReference>